<organism evidence="2 3">
    <name type="scientific">Pseudo-nitzschia multistriata</name>
    <dbReference type="NCBI Taxonomy" id="183589"/>
    <lineage>
        <taxon>Eukaryota</taxon>
        <taxon>Sar</taxon>
        <taxon>Stramenopiles</taxon>
        <taxon>Ochrophyta</taxon>
        <taxon>Bacillariophyta</taxon>
        <taxon>Bacillariophyceae</taxon>
        <taxon>Bacillariophycidae</taxon>
        <taxon>Bacillariales</taxon>
        <taxon>Bacillariaceae</taxon>
        <taxon>Pseudo-nitzschia</taxon>
    </lineage>
</organism>
<feature type="compositionally biased region" description="Polar residues" evidence="1">
    <location>
        <begin position="127"/>
        <end position="145"/>
    </location>
</feature>
<dbReference type="AlphaFoldDB" id="A0A448ZHI8"/>
<evidence type="ECO:0000256" key="1">
    <source>
        <dbReference type="SAM" id="MobiDB-lite"/>
    </source>
</evidence>
<feature type="compositionally biased region" description="Low complexity" evidence="1">
    <location>
        <begin position="1"/>
        <end position="10"/>
    </location>
</feature>
<keyword evidence="3" id="KW-1185">Reference proteome</keyword>
<dbReference type="OrthoDB" id="47578at2759"/>
<feature type="compositionally biased region" description="Basic and acidic residues" evidence="1">
    <location>
        <begin position="34"/>
        <end position="52"/>
    </location>
</feature>
<feature type="compositionally biased region" description="Basic and acidic residues" evidence="1">
    <location>
        <begin position="11"/>
        <end position="21"/>
    </location>
</feature>
<reference evidence="2 3" key="1">
    <citation type="submission" date="2019-01" db="EMBL/GenBank/DDBJ databases">
        <authorList>
            <person name="Ferrante I. M."/>
        </authorList>
    </citation>
    <scope>NUCLEOTIDE SEQUENCE [LARGE SCALE GENOMIC DNA]</scope>
    <source>
        <strain evidence="2 3">B856</strain>
    </source>
</reference>
<dbReference type="EMBL" id="CAACVS010000357">
    <property type="protein sequence ID" value="VEU41518.1"/>
    <property type="molecule type" value="Genomic_DNA"/>
</dbReference>
<feature type="region of interest" description="Disordered" evidence="1">
    <location>
        <begin position="1"/>
        <end position="95"/>
    </location>
</feature>
<evidence type="ECO:0000313" key="3">
    <source>
        <dbReference type="Proteomes" id="UP000291116"/>
    </source>
</evidence>
<dbReference type="Proteomes" id="UP000291116">
    <property type="component" value="Unassembled WGS sequence"/>
</dbReference>
<sequence>MMSAWEAQQRAQKEQERKAKMEAAAALQSYRRSGLSEEEMKLAALREQDRMQKQSAAEQLRGYRGQLSEEEARLAAQKQEELRRKQATEEQLRNNGVVSAQDPTARNESILRMKDSGTVSELAAGYTSPQATHVHASSPTASASLGTMGRPAQPDFSVATIGREATDDSAGYPMTPASPVRSKAMFMFGILTRKDVDTASSEERSRLVSRYLARADEIARSVIDISPSYQSIRQSLEYPIASTVVKDRSRIDSHRTTVTVTIPFTAPDQATARSFQSSIIQRVRAAIANGSFTRH</sequence>
<name>A0A448ZHI8_9STRA</name>
<proteinExistence type="predicted"/>
<protein>
    <submittedName>
        <fullName evidence="2">Uncharacterized protein</fullName>
    </submittedName>
</protein>
<evidence type="ECO:0000313" key="2">
    <source>
        <dbReference type="EMBL" id="VEU41518.1"/>
    </source>
</evidence>
<gene>
    <name evidence="2" type="ORF">PSNMU_V1.4_AUG-EV-PASAV3_0084380</name>
</gene>
<accession>A0A448ZHI8</accession>
<feature type="region of interest" description="Disordered" evidence="1">
    <location>
        <begin position="127"/>
        <end position="155"/>
    </location>
</feature>
<feature type="compositionally biased region" description="Basic and acidic residues" evidence="1">
    <location>
        <begin position="70"/>
        <end position="92"/>
    </location>
</feature>